<dbReference type="GO" id="GO:0009279">
    <property type="term" value="C:cell outer membrane"/>
    <property type="evidence" value="ECO:0007669"/>
    <property type="project" value="UniProtKB-SubCell"/>
</dbReference>
<name>C3X7E3_OXAFO</name>
<evidence type="ECO:0000256" key="4">
    <source>
        <dbReference type="ARBA" id="ARBA00022452"/>
    </source>
</evidence>
<dbReference type="OrthoDB" id="9814637at2"/>
<keyword evidence="8" id="KW-0175">Coiled coil</keyword>
<evidence type="ECO:0000256" key="1">
    <source>
        <dbReference type="ARBA" id="ARBA00004442"/>
    </source>
</evidence>
<dbReference type="GO" id="GO:1990281">
    <property type="term" value="C:efflux pump complex"/>
    <property type="evidence" value="ECO:0007669"/>
    <property type="project" value="TreeGrafter"/>
</dbReference>
<dbReference type="NCBIfam" id="TIGR01844">
    <property type="entry name" value="type_I_sec_TolC"/>
    <property type="match status" value="1"/>
</dbReference>
<dbReference type="GeneID" id="77135960"/>
<dbReference type="Gene3D" id="1.20.1600.10">
    <property type="entry name" value="Outer membrane efflux proteins (OEP)"/>
    <property type="match status" value="1"/>
</dbReference>
<evidence type="ECO:0000313" key="11">
    <source>
        <dbReference type="EMBL" id="EEO29119.1"/>
    </source>
</evidence>
<keyword evidence="3" id="KW-0813">Transport</keyword>
<dbReference type="STRING" id="847.BRW83_2134"/>
<feature type="region of interest" description="Disordered" evidence="9">
    <location>
        <begin position="436"/>
        <end position="511"/>
    </location>
</feature>
<evidence type="ECO:0000256" key="9">
    <source>
        <dbReference type="SAM" id="MobiDB-lite"/>
    </source>
</evidence>
<proteinExistence type="inferred from homology"/>
<comment type="similarity">
    <text evidence="2">Belongs to the outer membrane factor (OMF) (TC 1.B.17) family.</text>
</comment>
<feature type="compositionally biased region" description="Basic and acidic residues" evidence="9">
    <location>
        <begin position="476"/>
        <end position="497"/>
    </location>
</feature>
<reference evidence="11 12" key="1">
    <citation type="submission" date="2009-02" db="EMBL/GenBank/DDBJ databases">
        <title>The Genome Sequence of Oxalobacter formigenes OXCC13.</title>
        <authorList>
            <consortium name="The Broad Institute Genome Sequencing Platform"/>
            <person name="Ward D."/>
            <person name="Young S.K."/>
            <person name="Kodira C.D."/>
            <person name="Zeng Q."/>
            <person name="Koehrsen M."/>
            <person name="Alvarado L."/>
            <person name="Berlin A."/>
            <person name="Borenstein D."/>
            <person name="Chen Z."/>
            <person name="Engels R."/>
            <person name="Freedman E."/>
            <person name="Gellesch M."/>
            <person name="Goldberg J."/>
            <person name="Griggs A."/>
            <person name="Gujja S."/>
            <person name="Heiman D."/>
            <person name="Hepburn T."/>
            <person name="Howarth C."/>
            <person name="Jen D."/>
            <person name="Larson L."/>
            <person name="Lewis B."/>
            <person name="Mehta T."/>
            <person name="Park D."/>
            <person name="Pearson M."/>
            <person name="Roberts A."/>
            <person name="Saif S."/>
            <person name="Shea T."/>
            <person name="Shenoy N."/>
            <person name="Sisk P."/>
            <person name="Stolte C."/>
            <person name="Sykes S."/>
            <person name="Walk T."/>
            <person name="White J."/>
            <person name="Yandava C."/>
            <person name="Allison M.J."/>
            <person name="Lander E."/>
            <person name="Nusbaum C."/>
            <person name="Galagan J."/>
            <person name="Birren B."/>
        </authorList>
    </citation>
    <scope>NUCLEOTIDE SEQUENCE [LARGE SCALE GENOMIC DNA]</scope>
    <source>
        <strain evidence="11 12">OXCC13</strain>
    </source>
</reference>
<evidence type="ECO:0000256" key="5">
    <source>
        <dbReference type="ARBA" id="ARBA00022692"/>
    </source>
</evidence>
<dbReference type="GO" id="GO:0015562">
    <property type="term" value="F:efflux transmembrane transporter activity"/>
    <property type="evidence" value="ECO:0007669"/>
    <property type="project" value="InterPro"/>
</dbReference>
<keyword evidence="7" id="KW-0998">Cell outer membrane</keyword>
<feature type="signal peptide" evidence="10">
    <location>
        <begin position="1"/>
        <end position="23"/>
    </location>
</feature>
<gene>
    <name evidence="11" type="ORF">OFBG_00147</name>
</gene>
<dbReference type="GO" id="GO:0015288">
    <property type="term" value="F:porin activity"/>
    <property type="evidence" value="ECO:0007669"/>
    <property type="project" value="TreeGrafter"/>
</dbReference>
<organism evidence="11 12">
    <name type="scientific">Oxalobacter formigenes OXCC13</name>
    <dbReference type="NCBI Taxonomy" id="556269"/>
    <lineage>
        <taxon>Bacteria</taxon>
        <taxon>Pseudomonadati</taxon>
        <taxon>Pseudomonadota</taxon>
        <taxon>Betaproteobacteria</taxon>
        <taxon>Burkholderiales</taxon>
        <taxon>Oxalobacteraceae</taxon>
        <taxon>Oxalobacter</taxon>
    </lineage>
</organism>
<dbReference type="InterPro" id="IPR003423">
    <property type="entry name" value="OMP_efflux"/>
</dbReference>
<dbReference type="EMBL" id="GG658170">
    <property type="protein sequence ID" value="EEO29119.1"/>
    <property type="molecule type" value="Genomic_DNA"/>
</dbReference>
<dbReference type="eggNOG" id="COG1538">
    <property type="taxonomic scope" value="Bacteria"/>
</dbReference>
<accession>C3X7E3</accession>
<feature type="compositionally biased region" description="Basic and acidic residues" evidence="9">
    <location>
        <begin position="450"/>
        <end position="459"/>
    </location>
</feature>
<dbReference type="InterPro" id="IPR051906">
    <property type="entry name" value="TolC-like"/>
</dbReference>
<evidence type="ECO:0000256" key="3">
    <source>
        <dbReference type="ARBA" id="ARBA00022448"/>
    </source>
</evidence>
<keyword evidence="5" id="KW-0812">Transmembrane</keyword>
<evidence type="ECO:0000256" key="8">
    <source>
        <dbReference type="SAM" id="Coils"/>
    </source>
</evidence>
<evidence type="ECO:0000256" key="2">
    <source>
        <dbReference type="ARBA" id="ARBA00007613"/>
    </source>
</evidence>
<evidence type="ECO:0000256" key="6">
    <source>
        <dbReference type="ARBA" id="ARBA00023136"/>
    </source>
</evidence>
<dbReference type="Proteomes" id="UP000005089">
    <property type="component" value="Unassembled WGS sequence"/>
</dbReference>
<sequence length="511" mass="57231">MKFKLLSLAISSAFLTLSGLANAQTTLTAAVDYTLRNNPDVAIEARQRRSVDEALLGAYSGYMPKVDLGWGIGKEKAKNSNTAYQWSDSLTRREKSVTLSQMLFDSFATANEVARNRARMQSSAYKVSGTAEQIALKVVESYLDVLRLRENVRLTQENLQNHQKTYDQISLRATSGIGRQSDVDQAEARLALAKSNLVSAEANLRDAEINYQRFTGKHPDELIQPDGPTDEIMPKNLEDALVKARENNPLLKQSKADIEAANAQYNAAKSAFGPRFDLQAGMNYTDDSGGVEGPNDSKYAMIRMNWNILRGGADYARLGETKQLSYQAMEIMKRTMMQLDQSTSLSWNTFVSAHERLPSLLQHAESSLATRDAYTKQFSIGQRTLVDLLDTENEYYTSTVEYVNGQYMELFARYRLMADMGTLLASLNVKPLVESDPARRVEHSNPWTRSDYKKEEKKQAALMQEEPAQPELEADPVIKPETAKPVEEKSSLDKEPVLKPQPDLTANPDKK</sequence>
<dbReference type="RefSeq" id="WP_005879424.1">
    <property type="nucleotide sequence ID" value="NZ_CP019430.1"/>
</dbReference>
<feature type="chain" id="PRO_5030166946" evidence="10">
    <location>
        <begin position="24"/>
        <end position="511"/>
    </location>
</feature>
<comment type="subcellular location">
    <subcellularLocation>
        <location evidence="1">Cell outer membrane</location>
    </subcellularLocation>
</comment>
<protein>
    <submittedName>
        <fullName evidence="11">Type I secretion outer membrane protein, TolC family</fullName>
    </submittedName>
</protein>
<keyword evidence="12" id="KW-1185">Reference proteome</keyword>
<keyword evidence="4" id="KW-1134">Transmembrane beta strand</keyword>
<dbReference type="InterPro" id="IPR010130">
    <property type="entry name" value="T1SS_OMP_TolC"/>
</dbReference>
<feature type="coiled-coil region" evidence="8">
    <location>
        <begin position="145"/>
        <end position="217"/>
    </location>
</feature>
<dbReference type="AlphaFoldDB" id="C3X7E3"/>
<evidence type="ECO:0000256" key="7">
    <source>
        <dbReference type="ARBA" id="ARBA00023237"/>
    </source>
</evidence>
<keyword evidence="10" id="KW-0732">Signal</keyword>
<keyword evidence="6" id="KW-0472">Membrane</keyword>
<dbReference type="HOGENOM" id="CLU_012817_0_0_4"/>
<evidence type="ECO:0000313" key="12">
    <source>
        <dbReference type="Proteomes" id="UP000005089"/>
    </source>
</evidence>
<dbReference type="Pfam" id="PF02321">
    <property type="entry name" value="OEP"/>
    <property type="match status" value="2"/>
</dbReference>
<dbReference type="PANTHER" id="PTHR30026">
    <property type="entry name" value="OUTER MEMBRANE PROTEIN TOLC"/>
    <property type="match status" value="1"/>
</dbReference>
<evidence type="ECO:0000256" key="10">
    <source>
        <dbReference type="SAM" id="SignalP"/>
    </source>
</evidence>
<dbReference type="PANTHER" id="PTHR30026:SF22">
    <property type="entry name" value="OUTER MEMBRANE EFFLUX PROTEIN"/>
    <property type="match status" value="1"/>
</dbReference>
<dbReference type="SUPFAM" id="SSF56954">
    <property type="entry name" value="Outer membrane efflux proteins (OEP)"/>
    <property type="match status" value="1"/>
</dbReference>